<evidence type="ECO:0000313" key="1">
    <source>
        <dbReference type="EMBL" id="GGI51353.1"/>
    </source>
</evidence>
<keyword evidence="2" id="KW-1185">Reference proteome</keyword>
<dbReference type="AlphaFoldDB" id="A0A917J991"/>
<dbReference type="EMBL" id="BMDO01000007">
    <property type="protein sequence ID" value="GGI51353.1"/>
    <property type="molecule type" value="Genomic_DNA"/>
</dbReference>
<dbReference type="Proteomes" id="UP000662074">
    <property type="component" value="Unassembled WGS sequence"/>
</dbReference>
<evidence type="ECO:0008006" key="3">
    <source>
        <dbReference type="Google" id="ProtNLM"/>
    </source>
</evidence>
<reference evidence="1" key="2">
    <citation type="submission" date="2020-09" db="EMBL/GenBank/DDBJ databases">
        <authorList>
            <person name="Sun Q."/>
            <person name="Sedlacek I."/>
        </authorList>
    </citation>
    <scope>NUCLEOTIDE SEQUENCE</scope>
    <source>
        <strain evidence="1">CCM 8711</strain>
    </source>
</reference>
<dbReference type="PROSITE" id="PS51257">
    <property type="entry name" value="PROKAR_LIPOPROTEIN"/>
    <property type="match status" value="1"/>
</dbReference>
<protein>
    <recommendedName>
        <fullName evidence="3">Lipocalin-like domain-containing protein</fullName>
    </recommendedName>
</protein>
<name>A0A917J991_9SPHI</name>
<dbReference type="RefSeq" id="WP_188417353.1">
    <property type="nucleotide sequence ID" value="NZ_BMDO01000007.1"/>
</dbReference>
<comment type="caution">
    <text evidence="1">The sequence shown here is derived from an EMBL/GenBank/DDBJ whole genome shotgun (WGS) entry which is preliminary data.</text>
</comment>
<sequence length="133" mass="14437">MVTGKLGLAAGILILSAACNNSGSLEGKWQYAGGTYNGKKEGGTDGYQLQRTYTGKNFEAFLIEGASEPQKYQAGDYKLNGDSCLETETFSTQPSKLTGVAVHYQYKLKNDTLIFSGKLPTGVQVEEHWTKVK</sequence>
<gene>
    <name evidence="1" type="ORF">GCM10011425_25650</name>
</gene>
<reference evidence="1" key="1">
    <citation type="journal article" date="2014" name="Int. J. Syst. Evol. Microbiol.">
        <title>Complete genome sequence of Corynebacterium casei LMG S-19264T (=DSM 44701T), isolated from a smear-ripened cheese.</title>
        <authorList>
            <consortium name="US DOE Joint Genome Institute (JGI-PGF)"/>
            <person name="Walter F."/>
            <person name="Albersmeier A."/>
            <person name="Kalinowski J."/>
            <person name="Ruckert C."/>
        </authorList>
    </citation>
    <scope>NUCLEOTIDE SEQUENCE</scope>
    <source>
        <strain evidence="1">CCM 8711</strain>
    </source>
</reference>
<accession>A0A917J991</accession>
<organism evidence="1 2">
    <name type="scientific">Mucilaginibacter galii</name>
    <dbReference type="NCBI Taxonomy" id="2005073"/>
    <lineage>
        <taxon>Bacteria</taxon>
        <taxon>Pseudomonadati</taxon>
        <taxon>Bacteroidota</taxon>
        <taxon>Sphingobacteriia</taxon>
        <taxon>Sphingobacteriales</taxon>
        <taxon>Sphingobacteriaceae</taxon>
        <taxon>Mucilaginibacter</taxon>
    </lineage>
</organism>
<dbReference type="Gene3D" id="2.40.128.490">
    <property type="entry name" value="Uncharacterised protein PF14869, DUF4488"/>
    <property type="match status" value="1"/>
</dbReference>
<proteinExistence type="predicted"/>
<evidence type="ECO:0000313" key="2">
    <source>
        <dbReference type="Proteomes" id="UP000662074"/>
    </source>
</evidence>